<reference evidence="3" key="1">
    <citation type="journal article" date="2022" name="bioRxiv">
        <title>Sequencing and chromosome-scale assembly of the giantPleurodeles waltlgenome.</title>
        <authorList>
            <person name="Brown T."/>
            <person name="Elewa A."/>
            <person name="Iarovenko S."/>
            <person name="Subramanian E."/>
            <person name="Araus A.J."/>
            <person name="Petzold A."/>
            <person name="Susuki M."/>
            <person name="Suzuki K.-i.T."/>
            <person name="Hayashi T."/>
            <person name="Toyoda A."/>
            <person name="Oliveira C."/>
            <person name="Osipova E."/>
            <person name="Leigh N.D."/>
            <person name="Simon A."/>
            <person name="Yun M.H."/>
        </authorList>
    </citation>
    <scope>NUCLEOTIDE SEQUENCE</scope>
    <source>
        <strain evidence="3">20211129_DDA</strain>
        <tissue evidence="3">Liver</tissue>
    </source>
</reference>
<evidence type="ECO:0000313" key="3">
    <source>
        <dbReference type="EMBL" id="KAJ1193701.1"/>
    </source>
</evidence>
<evidence type="ECO:0000256" key="2">
    <source>
        <dbReference type="SAM" id="MobiDB-lite"/>
    </source>
</evidence>
<evidence type="ECO:0000256" key="1">
    <source>
        <dbReference type="SAM" id="Coils"/>
    </source>
</evidence>
<sequence>MGKHDAKQPKLHFEQKRSTRLGELEQGPQAAEGRDLTAEDHGEDLRTLMLEMRSSLRNIDTKLDNLTSQLDSVKAQVSTHETRLDTLEARQSECHEFQVETRDQLLHMDKLLGIIHAKNEDLEARSRRNNLQGFRRLPP</sequence>
<dbReference type="EMBL" id="JANPWB010000004">
    <property type="protein sequence ID" value="KAJ1193701.1"/>
    <property type="molecule type" value="Genomic_DNA"/>
</dbReference>
<keyword evidence="4" id="KW-1185">Reference proteome</keyword>
<keyword evidence="1" id="KW-0175">Coiled coil</keyword>
<dbReference type="Proteomes" id="UP001066276">
    <property type="component" value="Chromosome 2_2"/>
</dbReference>
<dbReference type="Gene3D" id="1.20.5.340">
    <property type="match status" value="1"/>
</dbReference>
<protein>
    <submittedName>
        <fullName evidence="3">Uncharacterized protein</fullName>
    </submittedName>
</protein>
<proteinExistence type="predicted"/>
<organism evidence="3 4">
    <name type="scientific">Pleurodeles waltl</name>
    <name type="common">Iberian ribbed newt</name>
    <dbReference type="NCBI Taxonomy" id="8319"/>
    <lineage>
        <taxon>Eukaryota</taxon>
        <taxon>Metazoa</taxon>
        <taxon>Chordata</taxon>
        <taxon>Craniata</taxon>
        <taxon>Vertebrata</taxon>
        <taxon>Euteleostomi</taxon>
        <taxon>Amphibia</taxon>
        <taxon>Batrachia</taxon>
        <taxon>Caudata</taxon>
        <taxon>Salamandroidea</taxon>
        <taxon>Salamandridae</taxon>
        <taxon>Pleurodelinae</taxon>
        <taxon>Pleurodeles</taxon>
    </lineage>
</organism>
<feature type="compositionally biased region" description="Basic and acidic residues" evidence="2">
    <location>
        <begin position="1"/>
        <end position="23"/>
    </location>
</feature>
<gene>
    <name evidence="3" type="ORF">NDU88_002997</name>
</gene>
<comment type="caution">
    <text evidence="3">The sequence shown here is derived from an EMBL/GenBank/DDBJ whole genome shotgun (WGS) entry which is preliminary data.</text>
</comment>
<dbReference type="AlphaFoldDB" id="A0AAV7UYX5"/>
<feature type="coiled-coil region" evidence="1">
    <location>
        <begin position="56"/>
        <end position="90"/>
    </location>
</feature>
<name>A0AAV7UYX5_PLEWA</name>
<feature type="region of interest" description="Disordered" evidence="2">
    <location>
        <begin position="1"/>
        <end position="40"/>
    </location>
</feature>
<evidence type="ECO:0000313" key="4">
    <source>
        <dbReference type="Proteomes" id="UP001066276"/>
    </source>
</evidence>
<accession>A0AAV7UYX5</accession>